<accession>A0A3N4K039</accession>
<sequence length="303" mass="33268">MGFVNPGRSSTRLNKTFGKRYNKPPPSPPPQRRRKTLSCSSGSSSIRSTPSSSSTTPSPNSPCPQSPFAITTFSPLLLPPAHPRDLPTLQTLPPELLQRIFLLGNNPRLPATSLCLSRALSAPILRHEYIHMHHGTNVPTELLAYRFFTPQFLHTHETKYNSTLSFAEDTHLPPHRYSTELLRLLLLRGGTLAVEDADEWTAVLREGVQDSDEEFVRALLDEAKVKPDEECLGLAIEKGWVAGMEALVEMGDGVGLGGRGVWEKALEVGQEGKGAGLEFLLERGCPPAGLLGRVGEVVRKLRR</sequence>
<proteinExistence type="predicted"/>
<organism evidence="2 3">
    <name type="scientific">Choiromyces venosus 120613-1</name>
    <dbReference type="NCBI Taxonomy" id="1336337"/>
    <lineage>
        <taxon>Eukaryota</taxon>
        <taxon>Fungi</taxon>
        <taxon>Dikarya</taxon>
        <taxon>Ascomycota</taxon>
        <taxon>Pezizomycotina</taxon>
        <taxon>Pezizomycetes</taxon>
        <taxon>Pezizales</taxon>
        <taxon>Tuberaceae</taxon>
        <taxon>Choiromyces</taxon>
    </lineage>
</organism>
<evidence type="ECO:0000256" key="1">
    <source>
        <dbReference type="SAM" id="MobiDB-lite"/>
    </source>
</evidence>
<dbReference type="OrthoDB" id="5404892at2759"/>
<keyword evidence="3" id="KW-1185">Reference proteome</keyword>
<gene>
    <name evidence="2" type="ORF">L873DRAFT_1803017</name>
</gene>
<reference evidence="2 3" key="1">
    <citation type="journal article" date="2018" name="Nat. Ecol. Evol.">
        <title>Pezizomycetes genomes reveal the molecular basis of ectomycorrhizal truffle lifestyle.</title>
        <authorList>
            <person name="Murat C."/>
            <person name="Payen T."/>
            <person name="Noel B."/>
            <person name="Kuo A."/>
            <person name="Morin E."/>
            <person name="Chen J."/>
            <person name="Kohler A."/>
            <person name="Krizsan K."/>
            <person name="Balestrini R."/>
            <person name="Da Silva C."/>
            <person name="Montanini B."/>
            <person name="Hainaut M."/>
            <person name="Levati E."/>
            <person name="Barry K.W."/>
            <person name="Belfiori B."/>
            <person name="Cichocki N."/>
            <person name="Clum A."/>
            <person name="Dockter R.B."/>
            <person name="Fauchery L."/>
            <person name="Guy J."/>
            <person name="Iotti M."/>
            <person name="Le Tacon F."/>
            <person name="Lindquist E.A."/>
            <person name="Lipzen A."/>
            <person name="Malagnac F."/>
            <person name="Mello A."/>
            <person name="Molinier V."/>
            <person name="Miyauchi S."/>
            <person name="Poulain J."/>
            <person name="Riccioni C."/>
            <person name="Rubini A."/>
            <person name="Sitrit Y."/>
            <person name="Splivallo R."/>
            <person name="Traeger S."/>
            <person name="Wang M."/>
            <person name="Zifcakova L."/>
            <person name="Wipf D."/>
            <person name="Zambonelli A."/>
            <person name="Paolocci F."/>
            <person name="Nowrousian M."/>
            <person name="Ottonello S."/>
            <person name="Baldrian P."/>
            <person name="Spatafora J.W."/>
            <person name="Henrissat B."/>
            <person name="Nagy L.G."/>
            <person name="Aury J.M."/>
            <person name="Wincker P."/>
            <person name="Grigoriev I.V."/>
            <person name="Bonfante P."/>
            <person name="Martin F.M."/>
        </authorList>
    </citation>
    <scope>NUCLEOTIDE SEQUENCE [LARGE SCALE GENOMIC DNA]</scope>
    <source>
        <strain evidence="2 3">120613-1</strain>
    </source>
</reference>
<feature type="compositionally biased region" description="Low complexity" evidence="1">
    <location>
        <begin position="38"/>
        <end position="58"/>
    </location>
</feature>
<protein>
    <recommendedName>
        <fullName evidence="4">F-box domain-containing protein</fullName>
    </recommendedName>
</protein>
<evidence type="ECO:0000313" key="3">
    <source>
        <dbReference type="Proteomes" id="UP000276215"/>
    </source>
</evidence>
<evidence type="ECO:0000313" key="2">
    <source>
        <dbReference type="EMBL" id="RPB01771.1"/>
    </source>
</evidence>
<feature type="region of interest" description="Disordered" evidence="1">
    <location>
        <begin position="1"/>
        <end position="65"/>
    </location>
</feature>
<dbReference type="STRING" id="1336337.A0A3N4K039"/>
<dbReference type="AlphaFoldDB" id="A0A3N4K039"/>
<name>A0A3N4K039_9PEZI</name>
<evidence type="ECO:0008006" key="4">
    <source>
        <dbReference type="Google" id="ProtNLM"/>
    </source>
</evidence>
<dbReference type="EMBL" id="ML120371">
    <property type="protein sequence ID" value="RPB01771.1"/>
    <property type="molecule type" value="Genomic_DNA"/>
</dbReference>
<dbReference type="Proteomes" id="UP000276215">
    <property type="component" value="Unassembled WGS sequence"/>
</dbReference>